<evidence type="ECO:0000256" key="1">
    <source>
        <dbReference type="ARBA" id="ARBA00010554"/>
    </source>
</evidence>
<proteinExistence type="inferred from homology"/>
<dbReference type="SUPFAM" id="SSF54913">
    <property type="entry name" value="GlnB-like"/>
    <property type="match status" value="1"/>
</dbReference>
<sequence>MNWETVTFVRVYLMEADKTLKPLLERLHDEEKVRGVTVFRAVSGFGGSGKLHTASLVDLSLDLPVTVEFFDSPEKVERILPRLADLISGGHIVRWQAEMNH</sequence>
<dbReference type="InterPro" id="IPR003793">
    <property type="entry name" value="UPF0166"/>
</dbReference>
<protein>
    <submittedName>
        <fullName evidence="2">Uncharacterized protein</fullName>
    </submittedName>
</protein>
<dbReference type="PANTHER" id="PTHR35983:SF1">
    <property type="entry name" value="UPF0166 PROTEIN TM_0021"/>
    <property type="match status" value="1"/>
</dbReference>
<dbReference type="InterPro" id="IPR015867">
    <property type="entry name" value="N-reg_PII/ATP_PRibTrfase_C"/>
</dbReference>
<dbReference type="InterPro" id="IPR011322">
    <property type="entry name" value="N-reg_PII-like_a/b"/>
</dbReference>
<dbReference type="EMBL" id="UOFN01000137">
    <property type="protein sequence ID" value="VAW81009.1"/>
    <property type="molecule type" value="Genomic_DNA"/>
</dbReference>
<accession>A0A3B0Z3I9</accession>
<reference evidence="2" key="1">
    <citation type="submission" date="2018-06" db="EMBL/GenBank/DDBJ databases">
        <authorList>
            <person name="Zhirakovskaya E."/>
        </authorList>
    </citation>
    <scope>NUCLEOTIDE SEQUENCE</scope>
</reference>
<evidence type="ECO:0000313" key="2">
    <source>
        <dbReference type="EMBL" id="VAW81009.1"/>
    </source>
</evidence>
<dbReference type="AlphaFoldDB" id="A0A3B0Z3I9"/>
<name>A0A3B0Z3I9_9ZZZZ</name>
<dbReference type="Pfam" id="PF02641">
    <property type="entry name" value="DUF190"/>
    <property type="match status" value="1"/>
</dbReference>
<gene>
    <name evidence="2" type="ORF">MNBD_GAMMA15-373</name>
</gene>
<dbReference type="PANTHER" id="PTHR35983">
    <property type="entry name" value="UPF0166 PROTEIN TM_0021"/>
    <property type="match status" value="1"/>
</dbReference>
<comment type="similarity">
    <text evidence="1">Belongs to the UPF0166 family.</text>
</comment>
<organism evidence="2">
    <name type="scientific">hydrothermal vent metagenome</name>
    <dbReference type="NCBI Taxonomy" id="652676"/>
    <lineage>
        <taxon>unclassified sequences</taxon>
        <taxon>metagenomes</taxon>
        <taxon>ecological metagenomes</taxon>
    </lineage>
</organism>
<dbReference type="Gene3D" id="3.30.70.120">
    <property type="match status" value="1"/>
</dbReference>